<dbReference type="EMBL" id="ML210182">
    <property type="protein sequence ID" value="TFK25773.1"/>
    <property type="molecule type" value="Genomic_DNA"/>
</dbReference>
<protein>
    <submittedName>
        <fullName evidence="1">Uncharacterized protein</fullName>
    </submittedName>
</protein>
<evidence type="ECO:0000313" key="1">
    <source>
        <dbReference type="EMBL" id="TFK25773.1"/>
    </source>
</evidence>
<gene>
    <name evidence="1" type="ORF">FA15DRAFT_703389</name>
</gene>
<name>A0A5C3L126_COPMA</name>
<sequence length="303" mass="34930">MLEESKLLQRWLLKYNDQRWADNKACLTTKLEEQGWAEELKGRDIEKTFWKITYVEKLLNKRFVSLDWSKVNQRISGILEPMKRERLIKERKQLVDKRLVILTSYYVKYAEQILLPNIVAPMPVLLEDPDIKNIIEDLPAETAEDAILEALNNYVVTKLPETTQRWLDHIDDTLISILKEAAEKENTSEDFTVPLTLDLATSYFYCGCSKMHSSRVPVHECTHGTTYGNRERLVDAREIMKFDKKASKEASSIVIMVGKDPKTTTIAEMDELDPIFECVNCRRFGGPVKGPKMINWRGAVSGS</sequence>
<dbReference type="AlphaFoldDB" id="A0A5C3L126"/>
<dbReference type="OrthoDB" id="3050033at2759"/>
<reference evidence="1 2" key="1">
    <citation type="journal article" date="2019" name="Nat. Ecol. Evol.">
        <title>Megaphylogeny resolves global patterns of mushroom evolution.</title>
        <authorList>
            <person name="Varga T."/>
            <person name="Krizsan K."/>
            <person name="Foldi C."/>
            <person name="Dima B."/>
            <person name="Sanchez-Garcia M."/>
            <person name="Sanchez-Ramirez S."/>
            <person name="Szollosi G.J."/>
            <person name="Szarkandi J.G."/>
            <person name="Papp V."/>
            <person name="Albert L."/>
            <person name="Andreopoulos W."/>
            <person name="Angelini C."/>
            <person name="Antonin V."/>
            <person name="Barry K.W."/>
            <person name="Bougher N.L."/>
            <person name="Buchanan P."/>
            <person name="Buyck B."/>
            <person name="Bense V."/>
            <person name="Catcheside P."/>
            <person name="Chovatia M."/>
            <person name="Cooper J."/>
            <person name="Damon W."/>
            <person name="Desjardin D."/>
            <person name="Finy P."/>
            <person name="Geml J."/>
            <person name="Haridas S."/>
            <person name="Hughes K."/>
            <person name="Justo A."/>
            <person name="Karasinski D."/>
            <person name="Kautmanova I."/>
            <person name="Kiss B."/>
            <person name="Kocsube S."/>
            <person name="Kotiranta H."/>
            <person name="LaButti K.M."/>
            <person name="Lechner B.E."/>
            <person name="Liimatainen K."/>
            <person name="Lipzen A."/>
            <person name="Lukacs Z."/>
            <person name="Mihaltcheva S."/>
            <person name="Morgado L.N."/>
            <person name="Niskanen T."/>
            <person name="Noordeloos M.E."/>
            <person name="Ohm R.A."/>
            <person name="Ortiz-Santana B."/>
            <person name="Ovrebo C."/>
            <person name="Racz N."/>
            <person name="Riley R."/>
            <person name="Savchenko A."/>
            <person name="Shiryaev A."/>
            <person name="Soop K."/>
            <person name="Spirin V."/>
            <person name="Szebenyi C."/>
            <person name="Tomsovsky M."/>
            <person name="Tulloss R.E."/>
            <person name="Uehling J."/>
            <person name="Grigoriev I.V."/>
            <person name="Vagvolgyi C."/>
            <person name="Papp T."/>
            <person name="Martin F.M."/>
            <person name="Miettinen O."/>
            <person name="Hibbett D.S."/>
            <person name="Nagy L.G."/>
        </authorList>
    </citation>
    <scope>NUCLEOTIDE SEQUENCE [LARGE SCALE GENOMIC DNA]</scope>
    <source>
        <strain evidence="1 2">CBS 121175</strain>
    </source>
</reference>
<dbReference type="Proteomes" id="UP000307440">
    <property type="component" value="Unassembled WGS sequence"/>
</dbReference>
<organism evidence="1 2">
    <name type="scientific">Coprinopsis marcescibilis</name>
    <name type="common">Agaric fungus</name>
    <name type="synonym">Psathyrella marcescibilis</name>
    <dbReference type="NCBI Taxonomy" id="230819"/>
    <lineage>
        <taxon>Eukaryota</taxon>
        <taxon>Fungi</taxon>
        <taxon>Dikarya</taxon>
        <taxon>Basidiomycota</taxon>
        <taxon>Agaricomycotina</taxon>
        <taxon>Agaricomycetes</taxon>
        <taxon>Agaricomycetidae</taxon>
        <taxon>Agaricales</taxon>
        <taxon>Agaricineae</taxon>
        <taxon>Psathyrellaceae</taxon>
        <taxon>Coprinopsis</taxon>
    </lineage>
</organism>
<keyword evidence="2" id="KW-1185">Reference proteome</keyword>
<accession>A0A5C3L126</accession>
<evidence type="ECO:0000313" key="2">
    <source>
        <dbReference type="Proteomes" id="UP000307440"/>
    </source>
</evidence>
<dbReference type="STRING" id="230819.A0A5C3L126"/>
<proteinExistence type="predicted"/>